<dbReference type="PANTHER" id="PTHR30349:SF41">
    <property type="entry name" value="INTEGRASE_RECOMBINASE PROTEIN MJ0367-RELATED"/>
    <property type="match status" value="1"/>
</dbReference>
<evidence type="ECO:0000259" key="6">
    <source>
        <dbReference type="PROSITE" id="PS51900"/>
    </source>
</evidence>
<dbReference type="GO" id="GO:0006310">
    <property type="term" value="P:DNA recombination"/>
    <property type="evidence" value="ECO:0007669"/>
    <property type="project" value="UniProtKB-KW"/>
</dbReference>
<dbReference type="InterPro" id="IPR002104">
    <property type="entry name" value="Integrase_catalytic"/>
</dbReference>
<evidence type="ECO:0000256" key="1">
    <source>
        <dbReference type="ARBA" id="ARBA00008857"/>
    </source>
</evidence>
<evidence type="ECO:0000256" key="3">
    <source>
        <dbReference type="ARBA" id="ARBA00023125"/>
    </source>
</evidence>
<feature type="domain" description="Core-binding (CB)" evidence="6">
    <location>
        <begin position="19"/>
        <end position="134"/>
    </location>
</feature>
<accession>A0A544BPW3</accession>
<dbReference type="InterPro" id="IPR050090">
    <property type="entry name" value="Tyrosine_recombinase_XerCD"/>
</dbReference>
<dbReference type="InterPro" id="IPR044068">
    <property type="entry name" value="CB"/>
</dbReference>
<dbReference type="RefSeq" id="WP_113605313.1">
    <property type="nucleotide sequence ID" value="NZ_JAHAOF010000005.1"/>
</dbReference>
<dbReference type="GO" id="GO:0015074">
    <property type="term" value="P:DNA integration"/>
    <property type="evidence" value="ECO:0007669"/>
    <property type="project" value="UniProtKB-KW"/>
</dbReference>
<keyword evidence="3 5" id="KW-0238">DNA-binding</keyword>
<evidence type="ECO:0000313" key="8">
    <source>
        <dbReference type="Proteomes" id="UP000319979"/>
    </source>
</evidence>
<dbReference type="SUPFAM" id="SSF56349">
    <property type="entry name" value="DNA breaking-rejoining enzymes"/>
    <property type="match status" value="1"/>
</dbReference>
<name>A0A544BPW3_VIBCL</name>
<dbReference type="PROSITE" id="PS51900">
    <property type="entry name" value="CB"/>
    <property type="match status" value="1"/>
</dbReference>
<proteinExistence type="inferred from homology"/>
<gene>
    <name evidence="7" type="ORF">FLM02_18885</name>
</gene>
<organism evidence="7 8">
    <name type="scientific">Vibrio cholerae</name>
    <dbReference type="NCBI Taxonomy" id="666"/>
    <lineage>
        <taxon>Bacteria</taxon>
        <taxon>Pseudomonadati</taxon>
        <taxon>Pseudomonadota</taxon>
        <taxon>Gammaproteobacteria</taxon>
        <taxon>Vibrionales</taxon>
        <taxon>Vibrionaceae</taxon>
        <taxon>Vibrio</taxon>
    </lineage>
</organism>
<evidence type="ECO:0000256" key="2">
    <source>
        <dbReference type="ARBA" id="ARBA00022908"/>
    </source>
</evidence>
<comment type="caution">
    <text evidence="7">The sequence shown here is derived from an EMBL/GenBank/DDBJ whole genome shotgun (WGS) entry which is preliminary data.</text>
</comment>
<dbReference type="Proteomes" id="UP000319979">
    <property type="component" value="Unassembled WGS sequence"/>
</dbReference>
<reference evidence="7 8" key="1">
    <citation type="submission" date="2019-07" db="EMBL/GenBank/DDBJ databases">
        <title>Phenotypic and genotypic antimicrobial resistance traits of Vibrio cholerae non-O1/non-O139 isolated from a large Austrian lake frequently associated with cases of infection.</title>
        <authorList>
            <person name="Lepuschitz S."/>
            <person name="Baron S."/>
            <person name="Larvor E."/>
            <person name="Granier S."/>
            <person name="Pretzer C."/>
            <person name="Mach R.L."/>
            <person name="Farnleitner A.H."/>
            <person name="Ruppitsch W."/>
            <person name="Pleininger S."/>
            <person name="Indra A."/>
            <person name="Kirschner A.K.T."/>
        </authorList>
    </citation>
    <scope>NUCLEOTIDE SEQUENCE [LARGE SCALE GENOMIC DNA]</scope>
    <source>
        <strain evidence="7 8">A12JL36W90</strain>
    </source>
</reference>
<evidence type="ECO:0000313" key="7">
    <source>
        <dbReference type="EMBL" id="TQP08414.1"/>
    </source>
</evidence>
<keyword evidence="4" id="KW-0233">DNA recombination</keyword>
<comment type="similarity">
    <text evidence="1">Belongs to the 'phage' integrase family.</text>
</comment>
<keyword evidence="2" id="KW-0229">DNA integration</keyword>
<dbReference type="PANTHER" id="PTHR30349">
    <property type="entry name" value="PHAGE INTEGRASE-RELATED"/>
    <property type="match status" value="1"/>
</dbReference>
<dbReference type="EMBL" id="VIOS01000146">
    <property type="protein sequence ID" value="TQP08414.1"/>
    <property type="molecule type" value="Genomic_DNA"/>
</dbReference>
<dbReference type="Gene3D" id="1.10.443.10">
    <property type="entry name" value="Intergrase catalytic core"/>
    <property type="match status" value="1"/>
</dbReference>
<dbReference type="InterPro" id="IPR011010">
    <property type="entry name" value="DNA_brk_join_enz"/>
</dbReference>
<protein>
    <submittedName>
        <fullName evidence="7">Site-specific integrase</fullName>
    </submittedName>
</protein>
<dbReference type="Pfam" id="PF00589">
    <property type="entry name" value="Phage_integrase"/>
    <property type="match status" value="1"/>
</dbReference>
<evidence type="ECO:0000256" key="5">
    <source>
        <dbReference type="PROSITE-ProRule" id="PRU01248"/>
    </source>
</evidence>
<sequence>MYKIENCNGKFYCLLDKVTTMPPLLAFRWTEQELMEKSLATQKSYLTSLKLFYDFWLDKYGITLDYALHLKNFRDVDVLTQELMAFWDYLLADKQIANVIKLPSSNNSQKSLAKKKRTAAKHCQVICNFIQFLSGVYLTTAYRDEDPHQLRSLRTEIKLHLKDAKRKFAKWKKSNKEVPAYTTLRSMTSEQFEDFFRVLTPDVMKPVPVKLPDGGIQASFTLIKENPLNPIVSYDVQMRNYLLTTLLVRYGLRTGESLLLRKQSFLPLKSDSSKVIMRVRNLEEYDLNDSIMEDARHNKPQIKTADSVRDVEITAEDYKKIQVYFEFIRPKECEHDFIFASSLKPYKPVSYTTIQTQFKQVVESFKKHFPEHFDPQYAEYISETITPHWLRHTWAYAMLSAIYEKEKRRYIDYGVVNVRGIMEDAQDQLRVMGGWAKKSIMPAKYAKRFTQELANQTLMDVYRNHFNANSDIDFNKEEWDAAFS</sequence>
<evidence type="ECO:0000256" key="4">
    <source>
        <dbReference type="ARBA" id="ARBA00023172"/>
    </source>
</evidence>
<dbReference type="GO" id="GO:0003677">
    <property type="term" value="F:DNA binding"/>
    <property type="evidence" value="ECO:0007669"/>
    <property type="project" value="UniProtKB-UniRule"/>
</dbReference>
<dbReference type="CDD" id="cd00397">
    <property type="entry name" value="DNA_BRE_C"/>
    <property type="match status" value="1"/>
</dbReference>
<dbReference type="InterPro" id="IPR013762">
    <property type="entry name" value="Integrase-like_cat_sf"/>
</dbReference>
<dbReference type="AlphaFoldDB" id="A0A544BPW3"/>